<proteinExistence type="inferred from homology"/>
<dbReference type="Proteomes" id="UP000178404">
    <property type="component" value="Unassembled WGS sequence"/>
</dbReference>
<dbReference type="Pfam" id="PF00480">
    <property type="entry name" value="ROK"/>
    <property type="match status" value="1"/>
</dbReference>
<accession>A0A1G2U0Y7</accession>
<evidence type="ECO:0000256" key="1">
    <source>
        <dbReference type="ARBA" id="ARBA00006479"/>
    </source>
</evidence>
<reference evidence="2 3" key="1">
    <citation type="journal article" date="2016" name="Nat. Commun.">
        <title>Thousands of microbial genomes shed light on interconnected biogeochemical processes in an aquifer system.</title>
        <authorList>
            <person name="Anantharaman K."/>
            <person name="Brown C.T."/>
            <person name="Hug L.A."/>
            <person name="Sharon I."/>
            <person name="Castelle C.J."/>
            <person name="Probst A.J."/>
            <person name="Thomas B.C."/>
            <person name="Singh A."/>
            <person name="Wilkins M.J."/>
            <person name="Karaoz U."/>
            <person name="Brodie E.L."/>
            <person name="Williams K.H."/>
            <person name="Hubbard S.S."/>
            <person name="Banfield J.F."/>
        </authorList>
    </citation>
    <scope>NUCLEOTIDE SEQUENCE [LARGE SCALE GENOMIC DNA]</scope>
</reference>
<comment type="caution">
    <text evidence="2">The sequence shown here is derived from an EMBL/GenBank/DDBJ whole genome shotgun (WGS) entry which is preliminary data.</text>
</comment>
<name>A0A1G2U0Y7_9BACT</name>
<dbReference type="PANTHER" id="PTHR18964:SF149">
    <property type="entry name" value="BIFUNCTIONAL UDP-N-ACETYLGLUCOSAMINE 2-EPIMERASE_N-ACETYLMANNOSAMINE KINASE"/>
    <property type="match status" value="1"/>
</dbReference>
<dbReference type="AlphaFoldDB" id="A0A1G2U0Y7"/>
<gene>
    <name evidence="2" type="ORF">A3A90_01450</name>
</gene>
<comment type="similarity">
    <text evidence="1">Belongs to the ROK (NagC/XylR) family.</text>
</comment>
<dbReference type="InterPro" id="IPR043129">
    <property type="entry name" value="ATPase_NBD"/>
</dbReference>
<dbReference type="InterPro" id="IPR000600">
    <property type="entry name" value="ROK"/>
</dbReference>
<organism evidence="2 3">
    <name type="scientific">Candidatus Zambryskibacteria bacterium RIFCSPLOWO2_01_FULL_35_19</name>
    <dbReference type="NCBI Taxonomy" id="1802757"/>
    <lineage>
        <taxon>Bacteria</taxon>
        <taxon>Candidatus Zambryskiibacteriota</taxon>
    </lineage>
</organism>
<evidence type="ECO:0008006" key="4">
    <source>
        <dbReference type="Google" id="ProtNLM"/>
    </source>
</evidence>
<evidence type="ECO:0000313" key="3">
    <source>
        <dbReference type="Proteomes" id="UP000178404"/>
    </source>
</evidence>
<dbReference type="EMBL" id="MHWA01000002">
    <property type="protein sequence ID" value="OHB02502.1"/>
    <property type="molecule type" value="Genomic_DNA"/>
</dbReference>
<dbReference type="CDD" id="cd23763">
    <property type="entry name" value="ASKHA_ATPase_ROK"/>
    <property type="match status" value="1"/>
</dbReference>
<protein>
    <recommendedName>
        <fullName evidence="4">ROK family protein</fullName>
    </recommendedName>
</protein>
<dbReference type="Gene3D" id="3.30.420.40">
    <property type="match status" value="2"/>
</dbReference>
<sequence>MIHNSILFDIGATKIRVAYSVDGEIFEEPKVVETPKNYNDCRDVFNKLIKDCSGNREIKSIAGGMSRSIPDWNPEKLKIDLEKSFDADVFIENDSAIVGLGEASWGAGRDFNIVAYITVSTGVGGARIVERKLDERSIGFEPGKQIINMSSGETLEDLISGKALAKKTGKNPKEITDQNIWDEHAKILAIGLNNIIVEWSPDVVVLGGSMITGDPAIPLDKTENYLKEILKIFPKLPAIKKAELGDFGGLYGALAFLKDTNQ</sequence>
<evidence type="ECO:0000313" key="2">
    <source>
        <dbReference type="EMBL" id="OHB02502.1"/>
    </source>
</evidence>
<dbReference type="PANTHER" id="PTHR18964">
    <property type="entry name" value="ROK (REPRESSOR, ORF, KINASE) FAMILY"/>
    <property type="match status" value="1"/>
</dbReference>
<dbReference type="SUPFAM" id="SSF53067">
    <property type="entry name" value="Actin-like ATPase domain"/>
    <property type="match status" value="1"/>
</dbReference>